<organism evidence="7 8">
    <name type="scientific">Globodera rostochiensis</name>
    <name type="common">Golden nematode worm</name>
    <name type="synonym">Heterodera rostochiensis</name>
    <dbReference type="NCBI Taxonomy" id="31243"/>
    <lineage>
        <taxon>Eukaryota</taxon>
        <taxon>Metazoa</taxon>
        <taxon>Ecdysozoa</taxon>
        <taxon>Nematoda</taxon>
        <taxon>Chromadorea</taxon>
        <taxon>Rhabditida</taxon>
        <taxon>Tylenchina</taxon>
        <taxon>Tylenchomorpha</taxon>
        <taxon>Tylenchoidea</taxon>
        <taxon>Heteroderidae</taxon>
        <taxon>Heteroderinae</taxon>
        <taxon>Globodera</taxon>
    </lineage>
</organism>
<dbReference type="PANTHER" id="PTHR12933">
    <property type="entry name" value="ORF PROTEIN-RELATED"/>
    <property type="match status" value="1"/>
</dbReference>
<name>A0A914HRB7_GLORO</name>
<keyword evidence="3" id="KW-0539">Nucleus</keyword>
<accession>A0A914HRB7</accession>
<evidence type="ECO:0000256" key="3">
    <source>
        <dbReference type="ARBA" id="ARBA00023242"/>
    </source>
</evidence>
<evidence type="ECO:0000313" key="8">
    <source>
        <dbReference type="WBParaSite" id="Gr19_v10_g3521.t1"/>
    </source>
</evidence>
<dbReference type="GO" id="GO:0019843">
    <property type="term" value="F:rRNA binding"/>
    <property type="evidence" value="ECO:0007669"/>
    <property type="project" value="TreeGrafter"/>
</dbReference>
<dbReference type="Pfam" id="PF22916">
    <property type="entry name" value="UTP25_NTPase-like"/>
    <property type="match status" value="2"/>
</dbReference>
<evidence type="ECO:0000259" key="6">
    <source>
        <dbReference type="Pfam" id="PF22916"/>
    </source>
</evidence>
<dbReference type="GO" id="GO:0032040">
    <property type="term" value="C:small-subunit processome"/>
    <property type="evidence" value="ECO:0007669"/>
    <property type="project" value="TreeGrafter"/>
</dbReference>
<evidence type="ECO:0000256" key="4">
    <source>
        <dbReference type="SAM" id="MobiDB-lite"/>
    </source>
</evidence>
<dbReference type="AlphaFoldDB" id="A0A914HRB7"/>
<evidence type="ECO:0000256" key="2">
    <source>
        <dbReference type="ARBA" id="ARBA00009223"/>
    </source>
</evidence>
<evidence type="ECO:0000259" key="5">
    <source>
        <dbReference type="Pfam" id="PF06862"/>
    </source>
</evidence>
<feature type="region of interest" description="Disordered" evidence="4">
    <location>
        <begin position="351"/>
        <end position="389"/>
    </location>
</feature>
<comment type="similarity">
    <text evidence="2">Belongs to the UTP25 family.</text>
</comment>
<comment type="subcellular location">
    <subcellularLocation>
        <location evidence="1">Nucleus</location>
        <location evidence="1">Nucleolus</location>
    </subcellularLocation>
</comment>
<reference evidence="8" key="1">
    <citation type="submission" date="2022-11" db="UniProtKB">
        <authorList>
            <consortium name="WormBaseParasite"/>
        </authorList>
    </citation>
    <scope>IDENTIFICATION</scope>
</reference>
<feature type="domain" description="UTP25 NTP hydrolase-like" evidence="6">
    <location>
        <begin position="181"/>
        <end position="351"/>
    </location>
</feature>
<sequence length="670" mass="77285">MVFYKKSHFNGLHDRAAAATRINAHKQASSKGRNAALSNRRLAQKFPTAQTAVKLCEGASKLDTSSSSTKFDFFNAHFCVGVPDNELFAFSEGEHSRRHSPIVERAELRDDEVGKQYMCHLSSILPKMDLDCKISPDDCIPFKRLLHHFHRLRAGRAATVNIERALYQYIGRYMDLCGVSRDDTDFQPLYCLHALAHVMRTRNLVINNKQKLEKAREQGTLTDELVEQCRDQGLARPKVLILAPMRKIAYTIVKTMVALMFGEEEERPFVQRLARFESEFGDADGNEIHEKRTVAQDYRDLMTGNVDDCFRLGIGLAKKCLKLYTPFNESDIVVCSPLGLKMLLDEAAEASEKSQKRHKKSARLLLGEKRRKTNTENNHNNEEEDDGGPNDFLASIEVFIVERADIMMMQNWEHLQSVLSLLNGVPRRVRTDITRVRRWAAQGTHARHYRQTLLFTRTNAVEAHALFAQHCANFSGLATVVQRPLDPPLVKQICRPYIQEFYRFDAVSPEEQAEQRFQHFIQQIFPKCQTGTLLFVPSYFDFVRVRNWLKRQSEHFVQLHEYAPAGKVAKARNVFARGDRRLMLMTERFHYFFRYNVKGVNAIMFYQPPQNAHFYPELMQMASPKNGARLPCWMLFSKFDCLRLQDIFGPAATKILLDEQRENPQILEAN</sequence>
<dbReference type="PANTHER" id="PTHR12933:SF0">
    <property type="entry name" value="U3 SMALL NUCLEOLAR RNA-ASSOCIATED PROTEIN 25 HOMOLOG"/>
    <property type="match status" value="1"/>
</dbReference>
<protein>
    <submittedName>
        <fullName evidence="8">Digestive organ expansion factor-like protein</fullName>
    </submittedName>
</protein>
<keyword evidence="7" id="KW-1185">Reference proteome</keyword>
<dbReference type="Pfam" id="PF06862">
    <property type="entry name" value="Utp25_C"/>
    <property type="match status" value="1"/>
</dbReference>
<dbReference type="GO" id="GO:0034511">
    <property type="term" value="F:U3 snoRNA binding"/>
    <property type="evidence" value="ECO:0007669"/>
    <property type="project" value="InterPro"/>
</dbReference>
<dbReference type="InterPro" id="IPR053939">
    <property type="entry name" value="UTP25_C"/>
</dbReference>
<evidence type="ECO:0000313" key="7">
    <source>
        <dbReference type="Proteomes" id="UP000887572"/>
    </source>
</evidence>
<feature type="domain" description="UTP25 NTP hydrolase-like" evidence="6">
    <location>
        <begin position="382"/>
        <end position="477"/>
    </location>
</feature>
<dbReference type="InterPro" id="IPR010678">
    <property type="entry name" value="UTP25"/>
</dbReference>
<dbReference type="WBParaSite" id="Gr19_v10_g3521.t1">
    <property type="protein sequence ID" value="Gr19_v10_g3521.t1"/>
    <property type="gene ID" value="Gr19_v10_g3521"/>
</dbReference>
<feature type="domain" description="UTP25 C-terminal" evidence="5">
    <location>
        <begin position="499"/>
        <end position="662"/>
    </location>
</feature>
<evidence type="ECO:0000256" key="1">
    <source>
        <dbReference type="ARBA" id="ARBA00004604"/>
    </source>
</evidence>
<proteinExistence type="inferred from homology"/>
<dbReference type="Proteomes" id="UP000887572">
    <property type="component" value="Unplaced"/>
</dbReference>
<dbReference type="InterPro" id="IPR053940">
    <property type="entry name" value="UTP25_NTPase-like"/>
</dbReference>
<dbReference type="GO" id="GO:0000462">
    <property type="term" value="P:maturation of SSU-rRNA from tricistronic rRNA transcript (SSU-rRNA, 5.8S rRNA, LSU-rRNA)"/>
    <property type="evidence" value="ECO:0007669"/>
    <property type="project" value="TreeGrafter"/>
</dbReference>